<dbReference type="SMART" id="SM00181">
    <property type="entry name" value="EGF"/>
    <property type="match status" value="2"/>
</dbReference>
<evidence type="ECO:0000313" key="7">
    <source>
        <dbReference type="Proteomes" id="UP001159405"/>
    </source>
</evidence>
<dbReference type="Gene3D" id="2.60.120.260">
    <property type="entry name" value="Galactose-binding domain-like"/>
    <property type="match status" value="2"/>
</dbReference>
<feature type="domain" description="F5/8 type C" evidence="4">
    <location>
        <begin position="218"/>
        <end position="371"/>
    </location>
</feature>
<dbReference type="InterPro" id="IPR049883">
    <property type="entry name" value="NOTCH1_EGF-like"/>
</dbReference>
<dbReference type="PROSITE" id="PS01186">
    <property type="entry name" value="EGF_2"/>
    <property type="match status" value="2"/>
</dbReference>
<evidence type="ECO:0000259" key="4">
    <source>
        <dbReference type="PROSITE" id="PS50022"/>
    </source>
</evidence>
<dbReference type="Pfam" id="PF07645">
    <property type="entry name" value="EGF_CA"/>
    <property type="match status" value="2"/>
</dbReference>
<evidence type="ECO:0000259" key="5">
    <source>
        <dbReference type="PROSITE" id="PS50026"/>
    </source>
</evidence>
<accession>A0ABN8SG90</accession>
<keyword evidence="2" id="KW-1015">Disulfide bond</keyword>
<dbReference type="PANTHER" id="PTHR24543">
    <property type="entry name" value="MULTICOPPER OXIDASE-RELATED"/>
    <property type="match status" value="1"/>
</dbReference>
<gene>
    <name evidence="6" type="ORF">PLOB_00043610</name>
</gene>
<dbReference type="PROSITE" id="PS01187">
    <property type="entry name" value="EGF_CA"/>
    <property type="match status" value="1"/>
</dbReference>
<evidence type="ECO:0008006" key="8">
    <source>
        <dbReference type="Google" id="ProtNLM"/>
    </source>
</evidence>
<dbReference type="PANTHER" id="PTHR24543:SF325">
    <property type="entry name" value="F5_8 TYPE C DOMAIN-CONTAINING PROTEIN"/>
    <property type="match status" value="1"/>
</dbReference>
<sequence length="680" mass="76840">MSVLSIEYNRIIIFKEPIPDRVLPDHVIRTEKVLNEGGCRVKCFLEPKCVSINVGPGGAHTRTCELNNATDESPSLSSLKKKEHYIHFAIENFCQMNDDPCPGENELCEVGFTEKRYRCVCRDGFKFINDQCTDIDECDEELHDCKLGMPGGMKCINEPGSFRCECLPGFVKEGSICKDVDECGSSSFNNCSLNEKCVNEHGSFRCECIVIGQCNKECHDALGVESGAISDGQMSASSQRNENHAASRGRLFAKAGSGKSGSWSAKYNNVSQWLQVDLGNSHTKVTALATQGKNNNDQWVTKYKVQYSRDGVSFQYFMEEQSSKIKEFVGNTDRNTVVYHKLSHAMRVRYIRFRPVAWHHHISMRVEIYGCKECADDLGMENNGISDDQISASSELSLNHKANQGRLYYTADEGKGGAWSAKTTDGNPWLQIDLGGLYATVTAVATQGRHDEDEWVTEYMLQYSNETLNFQHYREQGQTTYKIFTGNDDRDTVVLHSLSTPFKARYIRFLPTDWHAKISMRVELYGCKDWKKINNESVCYKAKDSHGSFRITKQGLIHAFKLVHRRGSLKCAQHIPATFWGCPHRNYGVQTLSTVITNANKSVLPLAEYRDHGHCEKYSYKIKGIDVNSTELLFNHLPSPISVSSGQVFKIWYTEALLNKHNCYKDNSGKICIDVYALYD</sequence>
<dbReference type="InterPro" id="IPR000742">
    <property type="entry name" value="EGF"/>
</dbReference>
<name>A0ABN8SG90_9CNID</name>
<evidence type="ECO:0000256" key="2">
    <source>
        <dbReference type="ARBA" id="ARBA00023157"/>
    </source>
</evidence>
<dbReference type="Proteomes" id="UP001159405">
    <property type="component" value="Unassembled WGS sequence"/>
</dbReference>
<protein>
    <recommendedName>
        <fullName evidence="8">EGF-like repeat and discoidin I-like domain-containing protein 3</fullName>
    </recommendedName>
</protein>
<dbReference type="PROSITE" id="PS50022">
    <property type="entry name" value="FA58C_3"/>
    <property type="match status" value="2"/>
</dbReference>
<feature type="domain" description="F5/8 type C" evidence="4">
    <location>
        <begin position="374"/>
        <end position="527"/>
    </location>
</feature>
<dbReference type="CDD" id="cd00054">
    <property type="entry name" value="EGF_CA"/>
    <property type="match status" value="2"/>
</dbReference>
<proteinExistence type="predicted"/>
<keyword evidence="1 3" id="KW-0245">EGF-like domain</keyword>
<dbReference type="SUPFAM" id="SSF57196">
    <property type="entry name" value="EGF/Laminin"/>
    <property type="match status" value="1"/>
</dbReference>
<evidence type="ECO:0000256" key="1">
    <source>
        <dbReference type="ARBA" id="ARBA00022536"/>
    </source>
</evidence>
<dbReference type="InterPro" id="IPR018097">
    <property type="entry name" value="EGF_Ca-bd_CS"/>
</dbReference>
<dbReference type="EMBL" id="CALNXK010000715">
    <property type="protein sequence ID" value="CAH3189388.1"/>
    <property type="molecule type" value="Genomic_DNA"/>
</dbReference>
<dbReference type="PROSITE" id="PS50026">
    <property type="entry name" value="EGF_3"/>
    <property type="match status" value="1"/>
</dbReference>
<organism evidence="6 7">
    <name type="scientific">Porites lobata</name>
    <dbReference type="NCBI Taxonomy" id="104759"/>
    <lineage>
        <taxon>Eukaryota</taxon>
        <taxon>Metazoa</taxon>
        <taxon>Cnidaria</taxon>
        <taxon>Anthozoa</taxon>
        <taxon>Hexacorallia</taxon>
        <taxon>Scleractinia</taxon>
        <taxon>Fungiina</taxon>
        <taxon>Poritidae</taxon>
        <taxon>Porites</taxon>
    </lineage>
</organism>
<dbReference type="PROSITE" id="PS00010">
    <property type="entry name" value="ASX_HYDROXYL"/>
    <property type="match status" value="1"/>
</dbReference>
<dbReference type="InterPro" id="IPR000421">
    <property type="entry name" value="FA58C"/>
</dbReference>
<dbReference type="PROSITE" id="PS01286">
    <property type="entry name" value="FA58C_2"/>
    <property type="match status" value="2"/>
</dbReference>
<evidence type="ECO:0000313" key="6">
    <source>
        <dbReference type="EMBL" id="CAH3189388.1"/>
    </source>
</evidence>
<dbReference type="InterPro" id="IPR000152">
    <property type="entry name" value="EGF-type_Asp/Asn_hydroxyl_site"/>
</dbReference>
<reference evidence="6 7" key="1">
    <citation type="submission" date="2022-05" db="EMBL/GenBank/DDBJ databases">
        <authorList>
            <consortium name="Genoscope - CEA"/>
            <person name="William W."/>
        </authorList>
    </citation>
    <scope>NUCLEOTIDE SEQUENCE [LARGE SCALE GENOMIC DNA]</scope>
</reference>
<dbReference type="SMART" id="SM00179">
    <property type="entry name" value="EGF_CA"/>
    <property type="match status" value="2"/>
</dbReference>
<dbReference type="Gene3D" id="2.10.25.10">
    <property type="entry name" value="Laminin"/>
    <property type="match status" value="2"/>
</dbReference>
<dbReference type="SUPFAM" id="SSF49785">
    <property type="entry name" value="Galactose-binding domain-like"/>
    <property type="match status" value="2"/>
</dbReference>
<comment type="caution">
    <text evidence="6">The sequence shown here is derived from an EMBL/GenBank/DDBJ whole genome shotgun (WGS) entry which is preliminary data.</text>
</comment>
<dbReference type="Pfam" id="PF00754">
    <property type="entry name" value="F5_F8_type_C"/>
    <property type="match status" value="2"/>
</dbReference>
<evidence type="ECO:0000256" key="3">
    <source>
        <dbReference type="PROSITE-ProRule" id="PRU00076"/>
    </source>
</evidence>
<comment type="caution">
    <text evidence="3">Lacks conserved residue(s) required for the propagation of feature annotation.</text>
</comment>
<keyword evidence="7" id="KW-1185">Reference proteome</keyword>
<dbReference type="InterPro" id="IPR008979">
    <property type="entry name" value="Galactose-bd-like_sf"/>
</dbReference>
<dbReference type="SMART" id="SM00231">
    <property type="entry name" value="FA58C"/>
    <property type="match status" value="2"/>
</dbReference>
<feature type="domain" description="EGF-like" evidence="5">
    <location>
        <begin position="134"/>
        <end position="178"/>
    </location>
</feature>
<dbReference type="InterPro" id="IPR001881">
    <property type="entry name" value="EGF-like_Ca-bd_dom"/>
</dbReference>
<dbReference type="CDD" id="cd00057">
    <property type="entry name" value="FA58C"/>
    <property type="match status" value="2"/>
</dbReference>